<comment type="similarity">
    <text evidence="2">Belongs to the glycosyl hydrolase 42 family.</text>
</comment>
<organism evidence="10 11">
    <name type="scientific">Anaerobium acetethylicum</name>
    <dbReference type="NCBI Taxonomy" id="1619234"/>
    <lineage>
        <taxon>Bacteria</taxon>
        <taxon>Bacillati</taxon>
        <taxon>Bacillota</taxon>
        <taxon>Clostridia</taxon>
        <taxon>Lachnospirales</taxon>
        <taxon>Lachnospiraceae</taxon>
        <taxon>Anaerobium</taxon>
    </lineage>
</organism>
<dbReference type="InterPro" id="IPR013529">
    <property type="entry name" value="Glyco_hydro_42_N"/>
</dbReference>
<gene>
    <name evidence="10" type="ORF">SAMN05421730_10379</name>
</gene>
<feature type="domain" description="Beta-galactosidase trimerisation" evidence="9">
    <location>
        <begin position="387"/>
        <end position="604"/>
    </location>
</feature>
<dbReference type="CDD" id="cd03143">
    <property type="entry name" value="A4_beta-galactosidase_middle_domain"/>
    <property type="match status" value="1"/>
</dbReference>
<keyword evidence="4" id="KW-0479">Metal-binding</keyword>
<dbReference type="SUPFAM" id="SSF51445">
    <property type="entry name" value="(Trans)glycosidases"/>
    <property type="match status" value="1"/>
</dbReference>
<evidence type="ECO:0000256" key="3">
    <source>
        <dbReference type="ARBA" id="ARBA00012756"/>
    </source>
</evidence>
<dbReference type="PANTHER" id="PTHR36447:SF2">
    <property type="entry name" value="BETA-GALACTOSIDASE YESZ"/>
    <property type="match status" value="1"/>
</dbReference>
<dbReference type="STRING" id="1619234.SAMN05421730_10379"/>
<keyword evidence="5" id="KW-0378">Hydrolase</keyword>
<evidence type="ECO:0000256" key="2">
    <source>
        <dbReference type="ARBA" id="ARBA00005940"/>
    </source>
</evidence>
<dbReference type="Pfam" id="PF02449">
    <property type="entry name" value="Glyco_hydro_42"/>
    <property type="match status" value="1"/>
</dbReference>
<evidence type="ECO:0000256" key="6">
    <source>
        <dbReference type="ARBA" id="ARBA00022833"/>
    </source>
</evidence>
<dbReference type="InterPro" id="IPR013738">
    <property type="entry name" value="Beta_galactosidase_Trimer"/>
</dbReference>
<keyword evidence="11" id="KW-1185">Reference proteome</keyword>
<feature type="domain" description="Glycoside hydrolase family 42 N-terminal" evidence="8">
    <location>
        <begin position="9"/>
        <end position="374"/>
    </location>
</feature>
<dbReference type="Pfam" id="PF08532">
    <property type="entry name" value="Glyco_hydro_42M"/>
    <property type="match status" value="1"/>
</dbReference>
<protein>
    <recommendedName>
        <fullName evidence="3">beta-galactosidase</fullName>
        <ecNumber evidence="3">3.2.1.23</ecNumber>
    </recommendedName>
</protein>
<sequence length="668" mass="76665">MSLYIGTNYHPHDWDEERWKTDIDLMKKAGFTTVRLGHLCWDSYEPEEGIYTFEWFDTVMNLFAEAGIGVVLDVSMRPAPVWVHKLCPGCNIHGKSGNSQASLRRYMEDVDDPAYQQYALRFARVLVNRYKDHPALFGFGLCNELGAGLMSYSEYARIRFQNWLKKKYGTIDALNRAWATRRWSRRLTSFDDVVLQENEVAIGAPEAWLDMRRFYSDGIGNFMIKLKETVSENAPGIPHSSNHYSGMRHLGFDYLKIYDKFVDYPGMGFYPGDKMDDNFQYCNIVYKERLAETEKPLWFLEFQTGCAGIFCLPNGFMRMHIMLCLMNRTQMVLGWTWRTMLGGEEQFYHGLLGHDGIPTPNYYEYQQAAADMHKLQMYGFPYLPKPDIAIAYNQESEWVTLHQKGQFRQKYADAIIQVHKVFYESNQEYNIVDLRNLKNEYKLLIVPGHILIEPSVAETIRNYVNRGGTVIMTGYSGTVDETGKAFSVPKPGNLSDVFGIRVAGFYRTDIKGFHSENSKIAGTEEQSHELLKIEKAGESFLIDVDYYEDLELITAESFAEFQDKNRCAVSVKHYGKGTAYYIAAETNQTILAWLVDYLTGELGLETGVQTPEGVQARKIAENQYFYINTMDHDVSVSLAKPGKGILSEKYYNTELLLKAYDAELIVSA</sequence>
<evidence type="ECO:0000259" key="9">
    <source>
        <dbReference type="Pfam" id="PF08532"/>
    </source>
</evidence>
<dbReference type="GO" id="GO:0046872">
    <property type="term" value="F:metal ion binding"/>
    <property type="evidence" value="ECO:0007669"/>
    <property type="project" value="UniProtKB-KW"/>
</dbReference>
<dbReference type="PANTHER" id="PTHR36447">
    <property type="entry name" value="BETA-GALACTOSIDASE GANA"/>
    <property type="match status" value="1"/>
</dbReference>
<evidence type="ECO:0000313" key="10">
    <source>
        <dbReference type="EMBL" id="SCP99299.1"/>
    </source>
</evidence>
<evidence type="ECO:0000256" key="1">
    <source>
        <dbReference type="ARBA" id="ARBA00001412"/>
    </source>
</evidence>
<dbReference type="InterPro" id="IPR017853">
    <property type="entry name" value="GH"/>
</dbReference>
<dbReference type="Proteomes" id="UP000199315">
    <property type="component" value="Unassembled WGS sequence"/>
</dbReference>
<dbReference type="RefSeq" id="WP_091236643.1">
    <property type="nucleotide sequence ID" value="NZ_FMKA01000037.1"/>
</dbReference>
<dbReference type="InterPro" id="IPR003476">
    <property type="entry name" value="Glyco_hydro_42"/>
</dbReference>
<dbReference type="GO" id="GO:0004565">
    <property type="term" value="F:beta-galactosidase activity"/>
    <property type="evidence" value="ECO:0007669"/>
    <property type="project" value="UniProtKB-EC"/>
</dbReference>
<dbReference type="AlphaFoldDB" id="A0A1D3TY04"/>
<dbReference type="EMBL" id="FMKA01000037">
    <property type="protein sequence ID" value="SCP99299.1"/>
    <property type="molecule type" value="Genomic_DNA"/>
</dbReference>
<dbReference type="EC" id="3.2.1.23" evidence="3"/>
<dbReference type="Gene3D" id="3.20.20.80">
    <property type="entry name" value="Glycosidases"/>
    <property type="match status" value="1"/>
</dbReference>
<dbReference type="OrthoDB" id="9800974at2"/>
<dbReference type="SUPFAM" id="SSF52317">
    <property type="entry name" value="Class I glutamine amidotransferase-like"/>
    <property type="match status" value="1"/>
</dbReference>
<evidence type="ECO:0000256" key="5">
    <source>
        <dbReference type="ARBA" id="ARBA00022801"/>
    </source>
</evidence>
<dbReference type="GO" id="GO:0005975">
    <property type="term" value="P:carbohydrate metabolic process"/>
    <property type="evidence" value="ECO:0007669"/>
    <property type="project" value="InterPro"/>
</dbReference>
<evidence type="ECO:0000256" key="7">
    <source>
        <dbReference type="ARBA" id="ARBA00023295"/>
    </source>
</evidence>
<dbReference type="InterPro" id="IPR029062">
    <property type="entry name" value="Class_I_gatase-like"/>
</dbReference>
<proteinExistence type="inferred from homology"/>
<dbReference type="Gene3D" id="3.40.50.880">
    <property type="match status" value="1"/>
</dbReference>
<evidence type="ECO:0000259" key="8">
    <source>
        <dbReference type="Pfam" id="PF02449"/>
    </source>
</evidence>
<reference evidence="10 11" key="1">
    <citation type="submission" date="2016-09" db="EMBL/GenBank/DDBJ databases">
        <authorList>
            <person name="Capua I."/>
            <person name="De Benedictis P."/>
            <person name="Joannis T."/>
            <person name="Lombin L.H."/>
            <person name="Cattoli G."/>
        </authorList>
    </citation>
    <scope>NUCLEOTIDE SEQUENCE [LARGE SCALE GENOMIC DNA]</scope>
    <source>
        <strain evidence="10 11">GluBS11</strain>
    </source>
</reference>
<evidence type="ECO:0000313" key="11">
    <source>
        <dbReference type="Proteomes" id="UP000199315"/>
    </source>
</evidence>
<keyword evidence="6" id="KW-0862">Zinc</keyword>
<evidence type="ECO:0000256" key="4">
    <source>
        <dbReference type="ARBA" id="ARBA00022723"/>
    </source>
</evidence>
<accession>A0A1D3TY04</accession>
<keyword evidence="7" id="KW-0326">Glycosidase</keyword>
<dbReference type="GO" id="GO:0009341">
    <property type="term" value="C:beta-galactosidase complex"/>
    <property type="evidence" value="ECO:0007669"/>
    <property type="project" value="InterPro"/>
</dbReference>
<name>A0A1D3TY04_9FIRM</name>
<comment type="catalytic activity">
    <reaction evidence="1">
        <text>Hydrolysis of terminal non-reducing beta-D-galactose residues in beta-D-galactosides.</text>
        <dbReference type="EC" id="3.2.1.23"/>
    </reaction>
</comment>